<organism evidence="4 5">
    <name type="scientific">Scytalidium lignicola</name>
    <name type="common">Hyphomycete</name>
    <dbReference type="NCBI Taxonomy" id="5539"/>
    <lineage>
        <taxon>Eukaryota</taxon>
        <taxon>Fungi</taxon>
        <taxon>Dikarya</taxon>
        <taxon>Ascomycota</taxon>
        <taxon>Pezizomycotina</taxon>
        <taxon>Leotiomycetes</taxon>
        <taxon>Leotiomycetes incertae sedis</taxon>
        <taxon>Scytalidium</taxon>
    </lineage>
</organism>
<keyword evidence="1" id="KW-0560">Oxidoreductase</keyword>
<keyword evidence="5" id="KW-1185">Reference proteome</keyword>
<evidence type="ECO:0000313" key="4">
    <source>
        <dbReference type="EMBL" id="RFU32367.1"/>
    </source>
</evidence>
<dbReference type="InterPro" id="IPR050425">
    <property type="entry name" value="NAD(P)_dehydrat-like"/>
</dbReference>
<dbReference type="STRING" id="5539.A0A3E2HG57"/>
<accession>A0A3E2HG57</accession>
<evidence type="ECO:0000313" key="5">
    <source>
        <dbReference type="Proteomes" id="UP000258309"/>
    </source>
</evidence>
<sequence>MEYSKILVTGATGFIGAHVVENLLSRGIHVRAAARSKSKGHALLDSHPPSIRTLLEVVYIADLAAPGVFDTAVQGVDAVIHVASPLDYSVKNKEKELIIPAINGVRSLFQAAARGNVKRIVLTSSFGAVLDMTRPFETAYTYTSADWNPITYAEAVDSNATPQDAYRGSKKFAEQEAWRFIREEKPKFDLVVMCPSMVFGPVAGKLASVDGLGESDRMLWKVVSGGELPPARFNFWVDVRDLAECHVRALVTREAGGKRYLPMPEEKFSYQRAREIIRINKFDELLLNEEGYSEELAKAGFVKRYDQKV</sequence>
<name>A0A3E2HG57_SCYLI</name>
<evidence type="ECO:0000256" key="1">
    <source>
        <dbReference type="ARBA" id="ARBA00023002"/>
    </source>
</evidence>
<comment type="similarity">
    <text evidence="2">Belongs to the NAD(P)-dependent epimerase/dehydratase family. Dihydroflavonol-4-reductase subfamily.</text>
</comment>
<evidence type="ECO:0000259" key="3">
    <source>
        <dbReference type="Pfam" id="PF01370"/>
    </source>
</evidence>
<dbReference type="InterPro" id="IPR001509">
    <property type="entry name" value="Epimerase_deHydtase"/>
</dbReference>
<dbReference type="Pfam" id="PF01370">
    <property type="entry name" value="Epimerase"/>
    <property type="match status" value="1"/>
</dbReference>
<feature type="domain" description="NAD-dependent epimerase/dehydratase" evidence="3">
    <location>
        <begin position="6"/>
        <end position="257"/>
    </location>
</feature>
<dbReference type="Proteomes" id="UP000258309">
    <property type="component" value="Unassembled WGS sequence"/>
</dbReference>
<dbReference type="AlphaFoldDB" id="A0A3E2HG57"/>
<dbReference type="InterPro" id="IPR036291">
    <property type="entry name" value="NAD(P)-bd_dom_sf"/>
</dbReference>
<dbReference type="OMA" id="DIMEGID"/>
<feature type="non-terminal residue" evidence="4">
    <location>
        <position position="1"/>
    </location>
</feature>
<comment type="caution">
    <text evidence="4">The sequence shown here is derived from an EMBL/GenBank/DDBJ whole genome shotgun (WGS) entry which is preliminary data.</text>
</comment>
<dbReference type="SUPFAM" id="SSF51735">
    <property type="entry name" value="NAD(P)-binding Rossmann-fold domains"/>
    <property type="match status" value="1"/>
</dbReference>
<protein>
    <recommendedName>
        <fullName evidence="3">NAD-dependent epimerase/dehydratase domain-containing protein</fullName>
    </recommendedName>
</protein>
<dbReference type="Gene3D" id="3.40.50.720">
    <property type="entry name" value="NAD(P)-binding Rossmann-like Domain"/>
    <property type="match status" value="1"/>
</dbReference>
<dbReference type="PANTHER" id="PTHR10366">
    <property type="entry name" value="NAD DEPENDENT EPIMERASE/DEHYDRATASE"/>
    <property type="match status" value="1"/>
</dbReference>
<reference evidence="4 5" key="1">
    <citation type="submission" date="2018-05" db="EMBL/GenBank/DDBJ databases">
        <title>Draft genome sequence of Scytalidium lignicola DSM 105466, a ubiquitous saprotrophic fungus.</title>
        <authorList>
            <person name="Buettner E."/>
            <person name="Gebauer A.M."/>
            <person name="Hofrichter M."/>
            <person name="Liers C."/>
            <person name="Kellner H."/>
        </authorList>
    </citation>
    <scope>NUCLEOTIDE SEQUENCE [LARGE SCALE GENOMIC DNA]</scope>
    <source>
        <strain evidence="4 5">DSM 105466</strain>
    </source>
</reference>
<evidence type="ECO:0000256" key="2">
    <source>
        <dbReference type="ARBA" id="ARBA00023445"/>
    </source>
</evidence>
<gene>
    <name evidence="4" type="ORF">B7463_g3966</name>
</gene>
<dbReference type="EMBL" id="NCSJ02000056">
    <property type="protein sequence ID" value="RFU32367.1"/>
    <property type="molecule type" value="Genomic_DNA"/>
</dbReference>
<dbReference type="PANTHER" id="PTHR10366:SF579">
    <property type="entry name" value="3-BETA HYDROXYSTEROID DEHYDROGENASE_ISOMERASE FAMILY PROTEIN (AFU_ORTHOLOGUE AFUA_3G02250)"/>
    <property type="match status" value="1"/>
</dbReference>
<proteinExistence type="inferred from homology"/>
<feature type="non-terminal residue" evidence="4">
    <location>
        <position position="309"/>
    </location>
</feature>
<dbReference type="OrthoDB" id="2735536at2759"/>
<dbReference type="GO" id="GO:0016616">
    <property type="term" value="F:oxidoreductase activity, acting on the CH-OH group of donors, NAD or NADP as acceptor"/>
    <property type="evidence" value="ECO:0007669"/>
    <property type="project" value="TreeGrafter"/>
</dbReference>